<dbReference type="PANTHER" id="PTHR42939">
    <property type="entry name" value="ABC TRANSPORTER ATP-BINDING PROTEIN ALBC-RELATED"/>
    <property type="match status" value="1"/>
</dbReference>
<evidence type="ECO:0000256" key="1">
    <source>
        <dbReference type="ARBA" id="ARBA00022448"/>
    </source>
</evidence>
<dbReference type="InterPro" id="IPR003439">
    <property type="entry name" value="ABC_transporter-like_ATP-bd"/>
</dbReference>
<gene>
    <name evidence="5" type="ORF">HZY91_02730</name>
</gene>
<dbReference type="SUPFAM" id="SSF52540">
    <property type="entry name" value="P-loop containing nucleoside triphosphate hydrolases"/>
    <property type="match status" value="1"/>
</dbReference>
<keyword evidence="6" id="KW-1185">Reference proteome</keyword>
<accession>A0ABS0LNR3</accession>
<dbReference type="GO" id="GO:0005524">
    <property type="term" value="F:ATP binding"/>
    <property type="evidence" value="ECO:0007669"/>
    <property type="project" value="UniProtKB-KW"/>
</dbReference>
<evidence type="ECO:0000256" key="2">
    <source>
        <dbReference type="ARBA" id="ARBA00022741"/>
    </source>
</evidence>
<name>A0ABS0LNR3_9LACT</name>
<sequence>MTILSIKNLSKIYPKKQALHEINLQIKQGEIIALIGPNGAGKSTLMKIICDLAKASSGTYTWSFNGKSSAQATLKTNIIENPDLFPYLTGYEILQYFAIQRQIYDQNQITQILQQVNLESAKDLKYKNYSMGMKQRLAVGLAMLGQPRVMILDEPTNGIDVQGLVDLRKVFVSLNQKLNTTQIISSHNLNELYTIAHRFIFLKQGRIIQDISKENLIHALDHENIEQYYLNLMKEEH</sequence>
<protein>
    <submittedName>
        <fullName evidence="5">ABC transporter ATP-binding protein</fullName>
    </submittedName>
</protein>
<dbReference type="EMBL" id="JACBXQ010000001">
    <property type="protein sequence ID" value="MBG9985805.1"/>
    <property type="molecule type" value="Genomic_DNA"/>
</dbReference>
<dbReference type="InterPro" id="IPR027417">
    <property type="entry name" value="P-loop_NTPase"/>
</dbReference>
<dbReference type="SMART" id="SM00382">
    <property type="entry name" value="AAA"/>
    <property type="match status" value="1"/>
</dbReference>
<keyword evidence="3 5" id="KW-0067">ATP-binding</keyword>
<evidence type="ECO:0000313" key="5">
    <source>
        <dbReference type="EMBL" id="MBG9985805.1"/>
    </source>
</evidence>
<dbReference type="InterPro" id="IPR003593">
    <property type="entry name" value="AAA+_ATPase"/>
</dbReference>
<dbReference type="Gene3D" id="3.40.50.300">
    <property type="entry name" value="P-loop containing nucleotide triphosphate hydrolases"/>
    <property type="match status" value="1"/>
</dbReference>
<keyword evidence="1" id="KW-0813">Transport</keyword>
<dbReference type="InterPro" id="IPR051782">
    <property type="entry name" value="ABC_Transporter_VariousFunc"/>
</dbReference>
<feature type="domain" description="ABC transporter" evidence="4">
    <location>
        <begin position="4"/>
        <end position="229"/>
    </location>
</feature>
<organism evidence="5 6">
    <name type="scientific">Facklamia lactis</name>
    <dbReference type="NCBI Taxonomy" id="2749967"/>
    <lineage>
        <taxon>Bacteria</taxon>
        <taxon>Bacillati</taxon>
        <taxon>Bacillota</taxon>
        <taxon>Bacilli</taxon>
        <taxon>Lactobacillales</taxon>
        <taxon>Aerococcaceae</taxon>
        <taxon>Facklamia</taxon>
    </lineage>
</organism>
<dbReference type="Pfam" id="PF00005">
    <property type="entry name" value="ABC_tran"/>
    <property type="match status" value="1"/>
</dbReference>
<keyword evidence="2" id="KW-0547">Nucleotide-binding</keyword>
<evidence type="ECO:0000259" key="4">
    <source>
        <dbReference type="PROSITE" id="PS50893"/>
    </source>
</evidence>
<dbReference type="PANTHER" id="PTHR42939:SF1">
    <property type="entry name" value="ABC TRANSPORTER ATP-BINDING PROTEIN ALBC-RELATED"/>
    <property type="match status" value="1"/>
</dbReference>
<dbReference type="Proteomes" id="UP000721415">
    <property type="component" value="Unassembled WGS sequence"/>
</dbReference>
<evidence type="ECO:0000256" key="3">
    <source>
        <dbReference type="ARBA" id="ARBA00022840"/>
    </source>
</evidence>
<evidence type="ECO:0000313" key="6">
    <source>
        <dbReference type="Proteomes" id="UP000721415"/>
    </source>
</evidence>
<reference evidence="5 6" key="1">
    <citation type="submission" date="2020-07" db="EMBL/GenBank/DDBJ databases">
        <title>Facklamia lactis sp. nov., isolated from raw milk.</title>
        <authorList>
            <person name="Doll E.V."/>
            <person name="Huptas C."/>
            <person name="Staib L."/>
            <person name="Wenning M."/>
            <person name="Scherer S."/>
        </authorList>
    </citation>
    <scope>NUCLEOTIDE SEQUENCE [LARGE SCALE GENOMIC DNA]</scope>
    <source>
        <strain evidence="5 6">DSM 111018</strain>
    </source>
</reference>
<proteinExistence type="predicted"/>
<comment type="caution">
    <text evidence="5">The sequence shown here is derived from an EMBL/GenBank/DDBJ whole genome shotgun (WGS) entry which is preliminary data.</text>
</comment>
<dbReference type="RefSeq" id="WP_197114448.1">
    <property type="nucleotide sequence ID" value="NZ_JACBXQ010000001.1"/>
</dbReference>
<dbReference type="PROSITE" id="PS50893">
    <property type="entry name" value="ABC_TRANSPORTER_2"/>
    <property type="match status" value="1"/>
</dbReference>